<dbReference type="PANTHER" id="PTHR43237:SF4">
    <property type="entry name" value="NADP-DEPENDENT MALIC ENZYME"/>
    <property type="match status" value="1"/>
</dbReference>
<dbReference type="GO" id="GO:0016746">
    <property type="term" value="F:acyltransferase activity"/>
    <property type="evidence" value="ECO:0007669"/>
    <property type="project" value="InterPro"/>
</dbReference>
<dbReference type="GO" id="GO:0046872">
    <property type="term" value="F:metal ion binding"/>
    <property type="evidence" value="ECO:0007669"/>
    <property type="project" value="UniProtKB-KW"/>
</dbReference>
<gene>
    <name evidence="13" type="ORF">CKY28_10480</name>
</gene>
<evidence type="ECO:0000256" key="4">
    <source>
        <dbReference type="ARBA" id="ARBA00008756"/>
    </source>
</evidence>
<dbReference type="InterPro" id="IPR037062">
    <property type="entry name" value="Malic_N_dom_sf"/>
</dbReference>
<dbReference type="FunFam" id="3.40.50.720:FF:000095">
    <property type="entry name" value="NADP-dependent malic enzyme"/>
    <property type="match status" value="1"/>
</dbReference>
<feature type="domain" description="Malic enzyme N-terminal" evidence="12">
    <location>
        <begin position="23"/>
        <end position="156"/>
    </location>
</feature>
<evidence type="ECO:0000256" key="7">
    <source>
        <dbReference type="ARBA" id="ARBA00023268"/>
    </source>
</evidence>
<dbReference type="EMBL" id="NSLI01000003">
    <property type="protein sequence ID" value="PAX08016.1"/>
    <property type="molecule type" value="Genomic_DNA"/>
</dbReference>
<keyword evidence="14" id="KW-1185">Reference proteome</keyword>
<dbReference type="Gene3D" id="3.40.50.10380">
    <property type="entry name" value="Malic enzyme, N-terminal domain"/>
    <property type="match status" value="1"/>
</dbReference>
<evidence type="ECO:0000313" key="14">
    <source>
        <dbReference type="Proteomes" id="UP000218151"/>
    </source>
</evidence>
<dbReference type="InterPro" id="IPR012302">
    <property type="entry name" value="Malic_NAD-bd"/>
</dbReference>
<feature type="active site" description="Proton acceptor" evidence="8">
    <location>
        <position position="99"/>
    </location>
</feature>
<dbReference type="Gene3D" id="3.40.50.10750">
    <property type="entry name" value="Isocitrate/Isopropylmalate dehydrogenase-like"/>
    <property type="match status" value="1"/>
</dbReference>
<dbReference type="SMART" id="SM00919">
    <property type="entry name" value="Malic_M"/>
    <property type="match status" value="1"/>
</dbReference>
<feature type="binding site" evidence="10">
    <location>
        <position position="167"/>
    </location>
    <ligand>
        <name>a divalent metal cation</name>
        <dbReference type="ChEBI" id="CHEBI:60240"/>
    </ligand>
</feature>
<keyword evidence="5 9" id="KW-0479">Metal-binding</keyword>
<dbReference type="InterPro" id="IPR012301">
    <property type="entry name" value="Malic_N_dom"/>
</dbReference>
<dbReference type="Proteomes" id="UP000218151">
    <property type="component" value="Unassembled WGS sequence"/>
</dbReference>
<dbReference type="SUPFAM" id="SSF51735">
    <property type="entry name" value="NAD(P)-binding Rossmann-fold domains"/>
    <property type="match status" value="1"/>
</dbReference>
<dbReference type="InterPro" id="IPR002505">
    <property type="entry name" value="PTA_PTB"/>
</dbReference>
<dbReference type="GO" id="GO:0051287">
    <property type="term" value="F:NAD binding"/>
    <property type="evidence" value="ECO:0007669"/>
    <property type="project" value="InterPro"/>
</dbReference>
<dbReference type="SUPFAM" id="SSF53659">
    <property type="entry name" value="Isocitrate/Isopropylmalate dehydrogenase-like"/>
    <property type="match status" value="1"/>
</dbReference>
<dbReference type="InterPro" id="IPR036291">
    <property type="entry name" value="NAD(P)-bd_dom_sf"/>
</dbReference>
<dbReference type="GO" id="GO:0004473">
    <property type="term" value="F:malate dehydrogenase (decarboxylating) (NADP+) activity"/>
    <property type="evidence" value="ECO:0007669"/>
    <property type="project" value="UniProtKB-EC"/>
</dbReference>
<comment type="similarity">
    <text evidence="3">In the N-terminal section; belongs to the malic enzymes family.</text>
</comment>
<evidence type="ECO:0000256" key="8">
    <source>
        <dbReference type="PIRSR" id="PIRSR036684-1"/>
    </source>
</evidence>
<comment type="cofactor">
    <cofactor evidence="2">
        <name>Mg(2+)</name>
        <dbReference type="ChEBI" id="CHEBI:18420"/>
    </cofactor>
</comment>
<proteinExistence type="inferred from homology"/>
<keyword evidence="10" id="KW-0521">NADP</keyword>
<dbReference type="InterPro" id="IPR042112">
    <property type="entry name" value="P_AcTrfase_dom2"/>
</dbReference>
<evidence type="ECO:0000256" key="6">
    <source>
        <dbReference type="ARBA" id="ARBA00023002"/>
    </source>
</evidence>
<dbReference type="PIRSF" id="PIRSF036684">
    <property type="entry name" value="ME_PTA"/>
    <property type="match status" value="1"/>
</dbReference>
<organism evidence="13 14">
    <name type="scientific">Sphingomonas lenta</name>
    <dbReference type="NCBI Taxonomy" id="1141887"/>
    <lineage>
        <taxon>Bacteria</taxon>
        <taxon>Pseudomonadati</taxon>
        <taxon>Pseudomonadota</taxon>
        <taxon>Alphaproteobacteria</taxon>
        <taxon>Sphingomonadales</taxon>
        <taxon>Sphingomonadaceae</taxon>
        <taxon>Sphingomonas</taxon>
    </lineage>
</organism>
<dbReference type="OrthoDB" id="9805787at2"/>
<evidence type="ECO:0000313" key="13">
    <source>
        <dbReference type="EMBL" id="PAX08016.1"/>
    </source>
</evidence>
<evidence type="ECO:0000259" key="11">
    <source>
        <dbReference type="SMART" id="SM00919"/>
    </source>
</evidence>
<evidence type="ECO:0000256" key="10">
    <source>
        <dbReference type="PIRSR" id="PIRSR036684-3"/>
    </source>
</evidence>
<dbReference type="Pfam" id="PF03949">
    <property type="entry name" value="Malic_M"/>
    <property type="match status" value="1"/>
</dbReference>
<accession>A0A2A2SFH7</accession>
<sequence>MSDEVTNQFSEREALLFHSEGRPGKIEIVASKPMATQRDLALAYSPGVAVPVQRIAEDASCAYDYTAKGNLVAVISNGTAILGLGNLGALASKPVMEGKAVLFKRFADVDSIDLEVATEDVDAFVNCVALLEPSFGGINLEDIKAPECFIIEQALRERMNIPVFHDDQHGTAIIVAAGLINACLLTRRRLDEVKVVVNGAGAAAIACTELIKAMGVRHDNVLICDRTGVIHQGREGVNQWQSAHAAVTDRRTLTEALHGADVFLGLSAAGALKPEMVTDMAPAPIIFAMANPEPEIRPELARAARPDAIIATGRSDYPNQVNNVLGFPYVFRGALDVRATTINDEMKIAAAHAIADLARQRVPEEVAVAYGVRHSFGPDYIIPAPFDPRLMEIVPAAVARAAMASGVATKPIDDMDAYRQRLRERLNPTTSVLTLAYEGARARPKRVIFAEAEEEVVLRAAIALKEGGLGVPVLVGRDDVYDRLRALGVEQPEEYELHNSRNSPLVPRMVEFLYDRLQRRGFLKRDVERMINQDRNTFGAVLLQLGHGDAMITGITRTYAHTMRDLKRVIDPEPGRVPFGIHLLVGRSHTVFIADTTVNERPSAEELADIAERTAQVARRMGHEPRVAFLSYSTFGNPEGKWLDNIRGAVGVLDARGVEFEYEGEMAPDVALNPRQLANYPFARLSGPANVLVMPGLQSANISAKLLRELGGDDTIGPMLVGMEKPVQIAPMTSTASELVTLAVLAAGGIAR</sequence>
<feature type="binding site" evidence="10">
    <location>
        <begin position="81"/>
        <end position="88"/>
    </location>
    <ligand>
        <name>NADP(+)</name>
        <dbReference type="ChEBI" id="CHEBI:58349"/>
    </ligand>
</feature>
<name>A0A2A2SFH7_9SPHN</name>
<dbReference type="RefSeq" id="WP_095998259.1">
    <property type="nucleotide sequence ID" value="NZ_NSLI01000003.1"/>
</dbReference>
<dbReference type="Pfam" id="PF01515">
    <property type="entry name" value="PTA_PTB"/>
    <property type="match status" value="1"/>
</dbReference>
<comment type="caution">
    <text evidence="13">The sequence shown here is derived from an EMBL/GenBank/DDBJ whole genome shotgun (WGS) entry which is preliminary data.</text>
</comment>
<dbReference type="PROSITE" id="PS00331">
    <property type="entry name" value="MALIC_ENZYMES"/>
    <property type="match status" value="1"/>
</dbReference>
<evidence type="ECO:0000256" key="5">
    <source>
        <dbReference type="ARBA" id="ARBA00022723"/>
    </source>
</evidence>
<feature type="binding site" evidence="10">
    <location>
        <position position="291"/>
    </location>
    <ligand>
        <name>a divalent metal cation</name>
        <dbReference type="ChEBI" id="CHEBI:60240"/>
    </ligand>
</feature>
<evidence type="ECO:0000256" key="2">
    <source>
        <dbReference type="ARBA" id="ARBA00001946"/>
    </source>
</evidence>
<dbReference type="InterPro" id="IPR046346">
    <property type="entry name" value="Aminoacid_DH-like_N_sf"/>
</dbReference>
<keyword evidence="7" id="KW-0511">Multifunctional enzyme</keyword>
<evidence type="ECO:0000259" key="12">
    <source>
        <dbReference type="SMART" id="SM01274"/>
    </source>
</evidence>
<feature type="binding site" evidence="9">
    <location>
        <position position="141"/>
    </location>
    <ligand>
        <name>a divalent metal cation</name>
        <dbReference type="ChEBI" id="CHEBI:60240"/>
    </ligand>
</feature>
<comment type="similarity">
    <text evidence="4">In the C-terminal section; belongs to the phosphate acetyltransferase and butyryltransferase family.</text>
</comment>
<dbReference type="InterPro" id="IPR045213">
    <property type="entry name" value="Malic_NAD-bd_bact_type"/>
</dbReference>
<evidence type="ECO:0000256" key="9">
    <source>
        <dbReference type="PIRSR" id="PIRSR036684-2"/>
    </source>
</evidence>
<feature type="domain" description="Malic enzyme NAD-binding" evidence="11">
    <location>
        <begin position="168"/>
        <end position="403"/>
    </location>
</feature>
<dbReference type="Gene3D" id="3.40.50.720">
    <property type="entry name" value="NAD(P)-binding Rossmann-like Domain"/>
    <property type="match status" value="1"/>
</dbReference>
<dbReference type="SUPFAM" id="SSF53223">
    <property type="entry name" value="Aminoacid dehydrogenase-like, N-terminal domain"/>
    <property type="match status" value="1"/>
</dbReference>
<dbReference type="FunFam" id="3.40.50.10380:FF:000003">
    <property type="entry name" value="NADP-dependent malic enzyme"/>
    <property type="match status" value="1"/>
</dbReference>
<dbReference type="Pfam" id="PF00390">
    <property type="entry name" value="malic"/>
    <property type="match status" value="1"/>
</dbReference>
<dbReference type="GO" id="GO:0006108">
    <property type="term" value="P:malate metabolic process"/>
    <property type="evidence" value="ECO:0007669"/>
    <property type="project" value="InterPro"/>
</dbReference>
<comment type="cofactor">
    <cofactor evidence="1">
        <name>Mn(2+)</name>
        <dbReference type="ChEBI" id="CHEBI:29035"/>
    </cofactor>
</comment>
<dbReference type="PANTHER" id="PTHR43237">
    <property type="entry name" value="NADP-DEPENDENT MALIC ENZYME"/>
    <property type="match status" value="1"/>
</dbReference>
<dbReference type="InterPro" id="IPR015884">
    <property type="entry name" value="Malic_enzyme_CS"/>
</dbReference>
<protein>
    <submittedName>
        <fullName evidence="13">NADP-dependent malic enzyme</fullName>
        <ecNumber evidence="13">1.1.1.40</ecNumber>
    </submittedName>
</protein>
<dbReference type="SMART" id="SM01274">
    <property type="entry name" value="malic"/>
    <property type="match status" value="1"/>
</dbReference>
<dbReference type="InterPro" id="IPR012188">
    <property type="entry name" value="ME_PTA"/>
</dbReference>
<evidence type="ECO:0000256" key="1">
    <source>
        <dbReference type="ARBA" id="ARBA00001936"/>
    </source>
</evidence>
<dbReference type="CDD" id="cd05311">
    <property type="entry name" value="NAD_bind_2_malic_enz"/>
    <property type="match status" value="1"/>
</dbReference>
<dbReference type="InterPro" id="IPR051674">
    <property type="entry name" value="Malate_Decarboxylase"/>
</dbReference>
<dbReference type="Gene3D" id="3.40.50.10950">
    <property type="match status" value="1"/>
</dbReference>
<reference evidence="14" key="1">
    <citation type="submission" date="2017-09" db="EMBL/GenBank/DDBJ databases">
        <authorList>
            <person name="Feng G."/>
            <person name="Zhu H."/>
        </authorList>
    </citation>
    <scope>NUCLEOTIDE SEQUENCE [LARGE SCALE GENOMIC DNA]</scope>
    <source>
        <strain evidence="14">1PNM-20</strain>
    </source>
</reference>
<feature type="binding site" evidence="9">
    <location>
        <position position="142"/>
    </location>
    <ligand>
        <name>a divalent metal cation</name>
        <dbReference type="ChEBI" id="CHEBI:60240"/>
    </ligand>
</feature>
<evidence type="ECO:0000256" key="3">
    <source>
        <dbReference type="ARBA" id="ARBA00007686"/>
    </source>
</evidence>
<dbReference type="EC" id="1.1.1.40" evidence="13"/>
<dbReference type="InterPro" id="IPR042113">
    <property type="entry name" value="P_AcTrfase_dom1"/>
</dbReference>
<dbReference type="AlphaFoldDB" id="A0A2A2SFH7"/>
<keyword evidence="6 13" id="KW-0560">Oxidoreductase</keyword>